<gene>
    <name evidence="6" type="ORF">C4532_09220</name>
</gene>
<evidence type="ECO:0000256" key="4">
    <source>
        <dbReference type="SAM" id="MobiDB-lite"/>
    </source>
</evidence>
<dbReference type="Pfam" id="PF03477">
    <property type="entry name" value="ATP-cone"/>
    <property type="match status" value="1"/>
</dbReference>
<evidence type="ECO:0000259" key="5">
    <source>
        <dbReference type="PROSITE" id="PS51161"/>
    </source>
</evidence>
<feature type="region of interest" description="Disordered" evidence="4">
    <location>
        <begin position="59"/>
        <end position="80"/>
    </location>
</feature>
<proteinExistence type="predicted"/>
<organism evidence="6 7">
    <name type="scientific">Candidatus Abyssobacteria bacterium SURF_17</name>
    <dbReference type="NCBI Taxonomy" id="2093361"/>
    <lineage>
        <taxon>Bacteria</taxon>
        <taxon>Pseudomonadati</taxon>
        <taxon>Candidatus Hydrogenedentota</taxon>
        <taxon>Candidatus Abyssobacteria</taxon>
    </lineage>
</organism>
<evidence type="ECO:0000256" key="3">
    <source>
        <dbReference type="PROSITE-ProRule" id="PRU00492"/>
    </source>
</evidence>
<evidence type="ECO:0000313" key="6">
    <source>
        <dbReference type="EMBL" id="RJP70459.1"/>
    </source>
</evidence>
<dbReference type="PROSITE" id="PS51161">
    <property type="entry name" value="ATP_CONE"/>
    <property type="match status" value="1"/>
</dbReference>
<accession>A0A419EYW1</accession>
<protein>
    <recommendedName>
        <fullName evidence="5">ATP-cone domain-containing protein</fullName>
    </recommendedName>
</protein>
<keyword evidence="1 3" id="KW-0547">Nucleotide-binding</keyword>
<feature type="domain" description="ATP-cone" evidence="5">
    <location>
        <begin position="2"/>
        <end position="80"/>
    </location>
</feature>
<keyword evidence="2 3" id="KW-0067">ATP-binding</keyword>
<dbReference type="GO" id="GO:0005524">
    <property type="term" value="F:ATP binding"/>
    <property type="evidence" value="ECO:0007669"/>
    <property type="project" value="UniProtKB-UniRule"/>
</dbReference>
<evidence type="ECO:0000256" key="1">
    <source>
        <dbReference type="ARBA" id="ARBA00022741"/>
    </source>
</evidence>
<evidence type="ECO:0000256" key="2">
    <source>
        <dbReference type="ARBA" id="ARBA00022840"/>
    </source>
</evidence>
<reference evidence="6 7" key="1">
    <citation type="journal article" date="2017" name="ISME J.">
        <title>Energy and carbon metabolisms in a deep terrestrial subsurface fluid microbial community.</title>
        <authorList>
            <person name="Momper L."/>
            <person name="Jungbluth S.P."/>
            <person name="Lee M.D."/>
            <person name="Amend J.P."/>
        </authorList>
    </citation>
    <scope>NUCLEOTIDE SEQUENCE [LARGE SCALE GENOMIC DNA]</scope>
    <source>
        <strain evidence="6">SURF_17</strain>
    </source>
</reference>
<sequence length="80" mass="8857">MFTITKRSGKEEAFQKDKILNSMRNAGVAQETAEGVAGSIGYHDGITTSEVRNRVIGGIKNREPQAAKQYESHPRKPHMT</sequence>
<dbReference type="AlphaFoldDB" id="A0A419EYW1"/>
<evidence type="ECO:0000313" key="7">
    <source>
        <dbReference type="Proteomes" id="UP000285961"/>
    </source>
</evidence>
<comment type="caution">
    <text evidence="6">The sequence shown here is derived from an EMBL/GenBank/DDBJ whole genome shotgun (WGS) entry which is preliminary data.</text>
</comment>
<name>A0A419EYW1_9BACT</name>
<dbReference type="InterPro" id="IPR005144">
    <property type="entry name" value="ATP-cone_dom"/>
</dbReference>
<dbReference type="Proteomes" id="UP000285961">
    <property type="component" value="Unassembled WGS sequence"/>
</dbReference>
<dbReference type="EMBL" id="QZKI01000070">
    <property type="protein sequence ID" value="RJP70459.1"/>
    <property type="molecule type" value="Genomic_DNA"/>
</dbReference>
<feature type="compositionally biased region" description="Basic and acidic residues" evidence="4">
    <location>
        <begin position="60"/>
        <end position="74"/>
    </location>
</feature>